<dbReference type="GO" id="GO:0097729">
    <property type="term" value="C:9+2 motile cilium"/>
    <property type="evidence" value="ECO:0007669"/>
    <property type="project" value="TreeGrafter"/>
</dbReference>
<protein>
    <recommendedName>
        <fullName evidence="4">Primary ciliary dyskinesia protein 1</fullName>
    </recommendedName>
</protein>
<feature type="compositionally biased region" description="Basic and acidic residues" evidence="1">
    <location>
        <begin position="260"/>
        <end position="271"/>
    </location>
</feature>
<dbReference type="Gene3D" id="2.60.40.10">
    <property type="entry name" value="Immunoglobulins"/>
    <property type="match status" value="1"/>
</dbReference>
<sequence>MSQEELDDYQNRSQIETIEVQRRLLAKTKTDKTNALLKKNTFDTVGSNGIFGASPSIVKFAGFEILKTHTLKVRLINNSPAPQRLHILPPQTQYFKIKYNKKGMVPAGIAEEIYVQFTPNDEYKYYYDCIRIHCDGDKILIPIHAFPVINSKKDEIFPNFIEMGKHLKIGETYTQTINIESNCPVNFEYDIEVLKAHPDIMIFQFTPSTFTTAEAEISFRTTEFDSQSKICRIVGNALPQKTPQKPAFEVGQTQQIETGSAKKENQDDYSVKKTKSRTLLTGKRENRPSSRAGIKLDKLPEKTKEQSMSTLPKNVTSQLGTQKLLGSEQSMPTLKNIKLSKEEQDFTKDYRRLEDLEREKGIKFFQCIGDPPITDKRSKSIKDKRSQFIDDKKYNMRERDIKRYQPTIDEDRVVVDTNVDITEKPKWDAFENNHFAMRRRLVFIFLKNCNKLITRMRAEKRLVKIRVKLQEAGVKNREDAKKMVAQDWKSALNLRMTDGENEDNIQNIKFTFNFNTESIQLAQKKLPVEYETNISSFMEKVEANPPISFDDLVPYETLEQQEFEIQKYQKFPQAQMSQFDPVEADKIHRPGCEYESLIRSRRGEPELEKIQAQAFDQQKLLKKPYKDIASGAIVNMPSTFQKPFDYSIDLIVKSHPTLREYVGQRRQTEIDQDYHLNSYFRQRQDPRDEIMLRNNIGGGGFNIMSMNKSLGGSFVKTCDVETQYIPGNFGVRVIEQMPTNLSDVWRERKTTQLGLTLFEEHVQMPYPLGASQDVDYPTDEDSDSETKGFAMKIPELSELLNEFEKDDETIAKQKDAATKAKTDAKTTGIDLELRHDIKDLKRDKISLLESNISVQMEEQNSRVIGMLEDVNETIKDPKNKIYLR</sequence>
<name>A0A078A7U1_STYLE</name>
<dbReference type="OMA" id="GCEYESL"/>
<dbReference type="InterPro" id="IPR029676">
    <property type="entry name" value="CFAP221"/>
</dbReference>
<dbReference type="OrthoDB" id="5538672at2759"/>
<dbReference type="AlphaFoldDB" id="A0A078A7U1"/>
<dbReference type="PANTHER" id="PTHR46500">
    <property type="entry name" value="CILIA- AND FLAGELLA-ASSOCIATED PROTEIN 221"/>
    <property type="match status" value="1"/>
</dbReference>
<dbReference type="EMBL" id="CCKQ01005607">
    <property type="protein sequence ID" value="CDW76856.1"/>
    <property type="molecule type" value="Genomic_DNA"/>
</dbReference>
<dbReference type="PANTHER" id="PTHR46500:SF1">
    <property type="entry name" value="CILIA- AND FLAGELLA-ASSOCIATED PROTEIN 221"/>
    <property type="match status" value="1"/>
</dbReference>
<evidence type="ECO:0000313" key="2">
    <source>
        <dbReference type="EMBL" id="CDW76856.1"/>
    </source>
</evidence>
<accession>A0A078A7U1</accession>
<reference evidence="2 3" key="1">
    <citation type="submission" date="2014-06" db="EMBL/GenBank/DDBJ databases">
        <authorList>
            <person name="Swart Estienne"/>
        </authorList>
    </citation>
    <scope>NUCLEOTIDE SEQUENCE [LARGE SCALE GENOMIC DNA]</scope>
    <source>
        <strain evidence="2 3">130c</strain>
    </source>
</reference>
<dbReference type="Proteomes" id="UP000039865">
    <property type="component" value="Unassembled WGS sequence"/>
</dbReference>
<evidence type="ECO:0000313" key="3">
    <source>
        <dbReference type="Proteomes" id="UP000039865"/>
    </source>
</evidence>
<feature type="compositionally biased region" description="Basic and acidic residues" evidence="1">
    <location>
        <begin position="282"/>
        <end position="305"/>
    </location>
</feature>
<evidence type="ECO:0000256" key="1">
    <source>
        <dbReference type="SAM" id="MobiDB-lite"/>
    </source>
</evidence>
<proteinExistence type="predicted"/>
<feature type="region of interest" description="Disordered" evidence="1">
    <location>
        <begin position="254"/>
        <end position="313"/>
    </location>
</feature>
<dbReference type="InterPro" id="IPR013783">
    <property type="entry name" value="Ig-like_fold"/>
</dbReference>
<organism evidence="2 3">
    <name type="scientific">Stylonychia lemnae</name>
    <name type="common">Ciliate</name>
    <dbReference type="NCBI Taxonomy" id="5949"/>
    <lineage>
        <taxon>Eukaryota</taxon>
        <taxon>Sar</taxon>
        <taxon>Alveolata</taxon>
        <taxon>Ciliophora</taxon>
        <taxon>Intramacronucleata</taxon>
        <taxon>Spirotrichea</taxon>
        <taxon>Stichotrichia</taxon>
        <taxon>Sporadotrichida</taxon>
        <taxon>Oxytrichidae</taxon>
        <taxon>Stylonychinae</taxon>
        <taxon>Stylonychia</taxon>
    </lineage>
</organism>
<dbReference type="GO" id="GO:0003341">
    <property type="term" value="P:cilium movement"/>
    <property type="evidence" value="ECO:0007669"/>
    <property type="project" value="InterPro"/>
</dbReference>
<dbReference type="Pfam" id="PF24771">
    <property type="entry name" value="Ig_CFAP74_1st"/>
    <property type="match status" value="1"/>
</dbReference>
<evidence type="ECO:0008006" key="4">
    <source>
        <dbReference type="Google" id="ProtNLM"/>
    </source>
</evidence>
<dbReference type="GO" id="GO:0044458">
    <property type="term" value="P:motile cilium assembly"/>
    <property type="evidence" value="ECO:0007669"/>
    <property type="project" value="TreeGrafter"/>
</dbReference>
<dbReference type="InParanoid" id="A0A078A7U1"/>
<keyword evidence="3" id="KW-1185">Reference proteome</keyword>
<gene>
    <name evidence="2" type="primary">Contig9018.g9643</name>
    <name evidence="2" type="ORF">STYLEM_5821</name>
</gene>